<name>A0A5N5GSK4_9ROSA</name>
<feature type="compositionally biased region" description="Acidic residues" evidence="1">
    <location>
        <begin position="239"/>
        <end position="259"/>
    </location>
</feature>
<dbReference type="PANTHER" id="PTHR46951:SF2">
    <property type="entry name" value="BED-TYPE DOMAIN-CONTAINING PROTEIN"/>
    <property type="match status" value="1"/>
</dbReference>
<reference evidence="2 3" key="1">
    <citation type="submission" date="2019-09" db="EMBL/GenBank/DDBJ databases">
        <authorList>
            <person name="Ou C."/>
        </authorList>
    </citation>
    <scope>NUCLEOTIDE SEQUENCE [LARGE SCALE GENOMIC DNA]</scope>
    <source>
        <strain evidence="2">S2</strain>
        <tissue evidence="2">Leaf</tissue>
    </source>
</reference>
<evidence type="ECO:0000313" key="3">
    <source>
        <dbReference type="Proteomes" id="UP000327157"/>
    </source>
</evidence>
<reference evidence="2 3" key="3">
    <citation type="submission" date="2019-11" db="EMBL/GenBank/DDBJ databases">
        <title>A de novo genome assembly of a pear dwarfing rootstock.</title>
        <authorList>
            <person name="Wang F."/>
            <person name="Wang J."/>
            <person name="Li S."/>
            <person name="Zhang Y."/>
            <person name="Fang M."/>
            <person name="Ma L."/>
            <person name="Zhao Y."/>
            <person name="Jiang S."/>
        </authorList>
    </citation>
    <scope>NUCLEOTIDE SEQUENCE [LARGE SCALE GENOMIC DNA]</scope>
    <source>
        <strain evidence="2">S2</strain>
        <tissue evidence="2">Leaf</tissue>
    </source>
</reference>
<feature type="region of interest" description="Disordered" evidence="1">
    <location>
        <begin position="213"/>
        <end position="275"/>
    </location>
</feature>
<evidence type="ECO:0000256" key="1">
    <source>
        <dbReference type="SAM" id="MobiDB-lite"/>
    </source>
</evidence>
<dbReference type="PANTHER" id="PTHR46951">
    <property type="entry name" value="BED-TYPE DOMAIN-CONTAINING PROTEIN"/>
    <property type="match status" value="1"/>
</dbReference>
<feature type="compositionally biased region" description="Basic and acidic residues" evidence="1">
    <location>
        <begin position="221"/>
        <end position="238"/>
    </location>
</feature>
<reference evidence="3" key="2">
    <citation type="submission" date="2019-10" db="EMBL/GenBank/DDBJ databases">
        <title>A de novo genome assembly of a pear dwarfing rootstock.</title>
        <authorList>
            <person name="Wang F."/>
            <person name="Wang J."/>
            <person name="Li S."/>
            <person name="Zhang Y."/>
            <person name="Fang M."/>
            <person name="Ma L."/>
            <person name="Zhao Y."/>
            <person name="Jiang S."/>
        </authorList>
    </citation>
    <scope>NUCLEOTIDE SEQUENCE [LARGE SCALE GENOMIC DNA]</scope>
</reference>
<proteinExistence type="predicted"/>
<comment type="caution">
    <text evidence="2">The sequence shown here is derived from an EMBL/GenBank/DDBJ whole genome shotgun (WGS) entry which is preliminary data.</text>
</comment>
<gene>
    <name evidence="2" type="ORF">D8674_013522</name>
</gene>
<organism evidence="2 3">
    <name type="scientific">Pyrus ussuriensis x Pyrus communis</name>
    <dbReference type="NCBI Taxonomy" id="2448454"/>
    <lineage>
        <taxon>Eukaryota</taxon>
        <taxon>Viridiplantae</taxon>
        <taxon>Streptophyta</taxon>
        <taxon>Embryophyta</taxon>
        <taxon>Tracheophyta</taxon>
        <taxon>Spermatophyta</taxon>
        <taxon>Magnoliopsida</taxon>
        <taxon>eudicotyledons</taxon>
        <taxon>Gunneridae</taxon>
        <taxon>Pentapetalae</taxon>
        <taxon>rosids</taxon>
        <taxon>fabids</taxon>
        <taxon>Rosales</taxon>
        <taxon>Rosaceae</taxon>
        <taxon>Amygdaloideae</taxon>
        <taxon>Maleae</taxon>
        <taxon>Pyrus</taxon>
    </lineage>
</organism>
<protein>
    <recommendedName>
        <fullName evidence="4">BED-type domain-containing protein</fullName>
    </recommendedName>
</protein>
<evidence type="ECO:0000313" key="2">
    <source>
        <dbReference type="EMBL" id="KAB2617653.1"/>
    </source>
</evidence>
<sequence length="275" mass="30992">MIGTSSSGASTAMSCSSQFENVLKRSSEDVGWEYGILANPTNSDKVKCKLCNKIISGGVHRLKHVANIRGNVAACTKSSDEDKAKCRVVLEEAKNKKKQRDKHIVEVREEVQLQQIQEEEENIEAIGSRKRPRTLGPMDNIQHDPIVMEGILTCVEKFFPDNYEVQNQVINVEMHKYKVKEGGFGRHLAEFGCVENDENYSLELELGLGIGETSEVGSSLEPRRSSKNVEVRELHEEDFISDEDTEEEEGDDEEIEFESDTERVLEGYGEEEFDA</sequence>
<dbReference type="OrthoDB" id="1166711at2759"/>
<dbReference type="EMBL" id="SMOL01000401">
    <property type="protein sequence ID" value="KAB2617653.1"/>
    <property type="molecule type" value="Genomic_DNA"/>
</dbReference>
<evidence type="ECO:0008006" key="4">
    <source>
        <dbReference type="Google" id="ProtNLM"/>
    </source>
</evidence>
<dbReference type="Proteomes" id="UP000327157">
    <property type="component" value="Chromosome 15"/>
</dbReference>
<dbReference type="AlphaFoldDB" id="A0A5N5GSK4"/>
<accession>A0A5N5GSK4</accession>
<keyword evidence="3" id="KW-1185">Reference proteome</keyword>